<reference evidence="4" key="1">
    <citation type="submission" date="2022-10" db="EMBL/GenBank/DDBJ databases">
        <title>Rhodococcus sp.75.</title>
        <authorList>
            <person name="Sun M."/>
        </authorList>
    </citation>
    <scope>NUCLEOTIDE SEQUENCE</scope>
    <source>
        <strain evidence="4">75</strain>
    </source>
</reference>
<feature type="transmembrane region" description="Helical" evidence="2">
    <location>
        <begin position="30"/>
        <end position="50"/>
    </location>
</feature>
<feature type="domain" description="Excalibur calcium-binding" evidence="3">
    <location>
        <begin position="405"/>
        <end position="441"/>
    </location>
</feature>
<dbReference type="PANTHER" id="PTHR24094">
    <property type="entry name" value="SECRETED PROTEIN"/>
    <property type="match status" value="1"/>
</dbReference>
<feature type="compositionally biased region" description="Low complexity" evidence="1">
    <location>
        <begin position="362"/>
        <end position="393"/>
    </location>
</feature>
<feature type="compositionally biased region" description="Basic and acidic residues" evidence="1">
    <location>
        <begin position="430"/>
        <end position="441"/>
    </location>
</feature>
<dbReference type="RefSeq" id="WP_265382234.1">
    <property type="nucleotide sequence ID" value="NZ_CP110615.1"/>
</dbReference>
<keyword evidence="2" id="KW-0812">Transmembrane</keyword>
<dbReference type="InterPro" id="IPR008613">
    <property type="entry name" value="Excalibur_Ca-bd_domain"/>
</dbReference>
<feature type="region of interest" description="Disordered" evidence="1">
    <location>
        <begin position="1"/>
        <end position="24"/>
    </location>
</feature>
<dbReference type="Pfam" id="PF07510">
    <property type="entry name" value="GmrSD_C"/>
    <property type="match status" value="1"/>
</dbReference>
<evidence type="ECO:0000313" key="5">
    <source>
        <dbReference type="Proteomes" id="UP001164965"/>
    </source>
</evidence>
<accession>A0ABY6NXK1</accession>
<feature type="region of interest" description="Disordered" evidence="1">
    <location>
        <begin position="414"/>
        <end position="441"/>
    </location>
</feature>
<organism evidence="4 5">
    <name type="scientific">Rhodococcus antarcticus</name>
    <dbReference type="NCBI Taxonomy" id="2987751"/>
    <lineage>
        <taxon>Bacteria</taxon>
        <taxon>Bacillati</taxon>
        <taxon>Actinomycetota</taxon>
        <taxon>Actinomycetes</taxon>
        <taxon>Mycobacteriales</taxon>
        <taxon>Nocardiaceae</taxon>
        <taxon>Rhodococcus</taxon>
    </lineage>
</organism>
<evidence type="ECO:0000256" key="1">
    <source>
        <dbReference type="SAM" id="MobiDB-lite"/>
    </source>
</evidence>
<feature type="transmembrane region" description="Helical" evidence="2">
    <location>
        <begin position="88"/>
        <end position="107"/>
    </location>
</feature>
<dbReference type="EMBL" id="CP110615">
    <property type="protein sequence ID" value="UZJ24127.1"/>
    <property type="molecule type" value="Genomic_DNA"/>
</dbReference>
<protein>
    <submittedName>
        <fullName evidence="4">Excalibur calcium-binding domain-containing protein</fullName>
    </submittedName>
</protein>
<dbReference type="SMART" id="SM00894">
    <property type="entry name" value="Excalibur"/>
    <property type="match status" value="1"/>
</dbReference>
<dbReference type="Proteomes" id="UP001164965">
    <property type="component" value="Chromosome"/>
</dbReference>
<gene>
    <name evidence="4" type="ORF">RHODO2019_13290</name>
</gene>
<evidence type="ECO:0000256" key="2">
    <source>
        <dbReference type="SAM" id="Phobius"/>
    </source>
</evidence>
<dbReference type="InterPro" id="IPR011089">
    <property type="entry name" value="GmrSD_C"/>
</dbReference>
<dbReference type="PANTHER" id="PTHR24094:SF15">
    <property type="entry name" value="AMP-DEPENDENT SYNTHETASE_LIGASE DOMAIN-CONTAINING PROTEIN-RELATED"/>
    <property type="match status" value="1"/>
</dbReference>
<dbReference type="Pfam" id="PF05901">
    <property type="entry name" value="Excalibur"/>
    <property type="match status" value="1"/>
</dbReference>
<evidence type="ECO:0000313" key="4">
    <source>
        <dbReference type="EMBL" id="UZJ24127.1"/>
    </source>
</evidence>
<feature type="region of interest" description="Disordered" evidence="1">
    <location>
        <begin position="362"/>
        <end position="398"/>
    </location>
</feature>
<proteinExistence type="predicted"/>
<feature type="compositionally biased region" description="Low complexity" evidence="1">
    <location>
        <begin position="414"/>
        <end position="426"/>
    </location>
</feature>
<keyword evidence="2" id="KW-0472">Membrane</keyword>
<sequence>MSAPFDPYRPLDPSTLDPLRPGHAPRSTTGMVTLAVVGGLGALLALVGALTSGAGGALVALGLTLLVLGLGSVLVGRSGWALLASRRLGGGVLAAGLVLLVVGGNLLPTPEPVPAAALTAPSPSATPTSTAAPTTPVDPVVALVAGASDGSALAALGTLEVKGRAPRTGYDRDVFGQAWADVDRNGCDTRNDVLARDLTAATVKPGTQGCLVLSGTLADPYTATTIAFVRGEGTSEAVQVDHVVALSDAWQKGAQGWDLTTRTAFANDPLNLLATDGPTNAAKGDGDAATWLPPSRAFRCAYVARQVSVKARYGLWVTDAERVAVAGVLSGCADEAVVTDAVALGEGAAHQQAAREADARAVAAQRSATTTRAPAPAPTTQAAPVRTTPAAAPVAPPAAAPGGVYYKSCTEARAAGAAPVRRGQPGYSSRLDRDGDGIGCE</sequence>
<feature type="transmembrane region" description="Helical" evidence="2">
    <location>
        <begin position="56"/>
        <end position="76"/>
    </location>
</feature>
<name>A0ABY6NXK1_9NOCA</name>
<keyword evidence="5" id="KW-1185">Reference proteome</keyword>
<keyword evidence="2" id="KW-1133">Transmembrane helix</keyword>
<evidence type="ECO:0000259" key="3">
    <source>
        <dbReference type="SMART" id="SM00894"/>
    </source>
</evidence>